<gene>
    <name evidence="4" type="ORF">ADUPG1_007189</name>
</gene>
<accession>A0ABQ5KQH2</accession>
<evidence type="ECO:0000313" key="4">
    <source>
        <dbReference type="EMBL" id="GKT33205.1"/>
    </source>
</evidence>
<protein>
    <recommendedName>
        <fullName evidence="3">tRNA/rRNA methyltransferase SpoU type domain-containing protein</fullName>
    </recommendedName>
</protein>
<dbReference type="InterPro" id="IPR029026">
    <property type="entry name" value="tRNA_m1G_MTases_N"/>
</dbReference>
<name>A0ABQ5KQH2_9EUKA</name>
<keyword evidence="5" id="KW-1185">Reference proteome</keyword>
<feature type="non-terminal residue" evidence="4">
    <location>
        <position position="1"/>
    </location>
</feature>
<evidence type="ECO:0000256" key="1">
    <source>
        <dbReference type="ARBA" id="ARBA00022603"/>
    </source>
</evidence>
<sequence length="792" mass="88351">WKVSSQTDKSKLTSDPHTCVPLLEHASECGGIGCECDKGKGMQEKELSDISHLLDYDLLRPFDSLSGEFLRSHTFLCPIEKVSHISHCPYCSNSKGSCVLFESYKPFFAYFLSLSLYLTCLTPNVSIREKCEHIIFASVIPYPNSFVLPSVGATFLLGMNHMEKSPLNFVHDESNILIPPILEPLICHFPSYSSISDHVSQKSILGSVNNHARFSLGADCKQMDHKRLPPAVLNSLSLIISVLRHNRSLFICPYVSIECVKLLLSMIGLPHNHLRPLAQACVLHVREWIDIIRDPHCVCNERPSSTVSILDKMYSLSFAEMVCRSGLLSTRMGESYEELITSDSLSLLDCGAGYTKSRERFFQHGEDSFLSIFSEPSKSVLSLCSGEVGGVGQAWETMMMQLYQEGYERSLSDIHEMGDMKVTTSTLDPYSSASRCLSVTNPRFSIPPSLDISLSTLSLCRLSAEELEQKMSQSRTLTQQKISPAPRFTVFKEPRSKGKTLKNGEYDHLHVKHHGRAHNIIVLASLLEKPVNMGGLCRACEILGIQELVLPDRSVLRNSDFPPRFTVFKEPRSKGKTLKNGEYDHLHVKHHGRAHNIIVLASLLEKPVNMGGLCRACEILGIQELVLPDRSVLRNSDFRSAAVSSSSHQPLRFINRLKSIESYIDELKQQSYRIVALEQASESVSLEQYDFVSVLGKQLAQQEEGFGQQPVKSQSVSSQGTRGIVVLVGNERKGVPSDLLRCVDDVIEIPCFGTVRSFNARVATVLVLWECIAQLRRNEARVGGTKIRTFGS</sequence>
<dbReference type="InterPro" id="IPR044748">
    <property type="entry name" value="Trm3/TARBP1_C"/>
</dbReference>
<evidence type="ECO:0000259" key="3">
    <source>
        <dbReference type="Pfam" id="PF00588"/>
    </source>
</evidence>
<dbReference type="PANTHER" id="PTHR12029">
    <property type="entry name" value="RNA METHYLTRANSFERASE"/>
    <property type="match status" value="1"/>
</dbReference>
<dbReference type="Proteomes" id="UP001057375">
    <property type="component" value="Unassembled WGS sequence"/>
</dbReference>
<keyword evidence="1" id="KW-0489">Methyltransferase</keyword>
<reference evidence="4" key="1">
    <citation type="submission" date="2022-03" db="EMBL/GenBank/DDBJ databases">
        <title>Draft genome sequence of Aduncisulcus paluster, a free-living microaerophilic Fornicata.</title>
        <authorList>
            <person name="Yuyama I."/>
            <person name="Kume K."/>
            <person name="Tamura T."/>
            <person name="Inagaki Y."/>
            <person name="Hashimoto T."/>
        </authorList>
    </citation>
    <scope>NUCLEOTIDE SEQUENCE</scope>
    <source>
        <strain evidence="4">NY0171</strain>
    </source>
</reference>
<dbReference type="Gene3D" id="3.40.1280.10">
    <property type="match status" value="1"/>
</dbReference>
<dbReference type="PANTHER" id="PTHR12029:SF11">
    <property type="entry name" value="METHYLTRANSFERASE TARBP1-RELATED"/>
    <property type="match status" value="1"/>
</dbReference>
<evidence type="ECO:0000256" key="2">
    <source>
        <dbReference type="ARBA" id="ARBA00022679"/>
    </source>
</evidence>
<evidence type="ECO:0000313" key="5">
    <source>
        <dbReference type="Proteomes" id="UP001057375"/>
    </source>
</evidence>
<dbReference type="InterPro" id="IPR029028">
    <property type="entry name" value="Alpha/beta_knot_MTases"/>
</dbReference>
<keyword evidence="2" id="KW-0808">Transferase</keyword>
<proteinExistence type="predicted"/>
<dbReference type="Pfam" id="PF00588">
    <property type="entry name" value="SpoU_methylase"/>
    <property type="match status" value="1"/>
</dbReference>
<feature type="domain" description="tRNA/rRNA methyltransferase SpoU type" evidence="3">
    <location>
        <begin position="597"/>
        <end position="768"/>
    </location>
</feature>
<dbReference type="InterPro" id="IPR001537">
    <property type="entry name" value="SpoU_MeTrfase"/>
</dbReference>
<dbReference type="CDD" id="cd18091">
    <property type="entry name" value="SpoU-like_TRM3-like"/>
    <property type="match status" value="1"/>
</dbReference>
<comment type="caution">
    <text evidence="4">The sequence shown here is derived from an EMBL/GenBank/DDBJ whole genome shotgun (WGS) entry which is preliminary data.</text>
</comment>
<dbReference type="EMBL" id="BQXS01010168">
    <property type="protein sequence ID" value="GKT33205.1"/>
    <property type="molecule type" value="Genomic_DNA"/>
</dbReference>
<dbReference type="SUPFAM" id="SSF75217">
    <property type="entry name" value="alpha/beta knot"/>
    <property type="match status" value="1"/>
</dbReference>
<dbReference type="InterPro" id="IPR045330">
    <property type="entry name" value="TRM3/TARBP1"/>
</dbReference>
<organism evidence="4 5">
    <name type="scientific">Aduncisulcus paluster</name>
    <dbReference type="NCBI Taxonomy" id="2918883"/>
    <lineage>
        <taxon>Eukaryota</taxon>
        <taxon>Metamonada</taxon>
        <taxon>Carpediemonas-like organisms</taxon>
        <taxon>Aduncisulcus</taxon>
    </lineage>
</organism>